<organism evidence="11 12">
    <name type="scientific">Patiria miniata</name>
    <name type="common">Bat star</name>
    <name type="synonym">Asterina miniata</name>
    <dbReference type="NCBI Taxonomy" id="46514"/>
    <lineage>
        <taxon>Eukaryota</taxon>
        <taxon>Metazoa</taxon>
        <taxon>Echinodermata</taxon>
        <taxon>Eleutherozoa</taxon>
        <taxon>Asterozoa</taxon>
        <taxon>Asteroidea</taxon>
        <taxon>Valvatacea</taxon>
        <taxon>Valvatida</taxon>
        <taxon>Asterinidae</taxon>
        <taxon>Patiria</taxon>
    </lineage>
</organism>
<dbReference type="Proteomes" id="UP000887568">
    <property type="component" value="Unplaced"/>
</dbReference>
<keyword evidence="12" id="KW-1185">Reference proteome</keyword>
<dbReference type="OMA" id="ICKFTIG"/>
<dbReference type="GeneID" id="119736039"/>
<evidence type="ECO:0000313" key="11">
    <source>
        <dbReference type="EnsemblMetazoa" id="XP_038065960.1"/>
    </source>
</evidence>
<dbReference type="AlphaFoldDB" id="A0A914APK4"/>
<protein>
    <recommendedName>
        <fullName evidence="10">LITAF domain-containing protein</fullName>
    </recommendedName>
</protein>
<dbReference type="EnsemblMetazoa" id="XM_038210032.1">
    <property type="protein sequence ID" value="XP_038065960.1"/>
    <property type="gene ID" value="LOC119736039"/>
</dbReference>
<dbReference type="InterPro" id="IPR006629">
    <property type="entry name" value="LITAF"/>
</dbReference>
<keyword evidence="5" id="KW-0479">Metal-binding</keyword>
<dbReference type="InterPro" id="IPR037519">
    <property type="entry name" value="LITAF_fam"/>
</dbReference>
<feature type="compositionally biased region" description="Low complexity" evidence="8">
    <location>
        <begin position="42"/>
        <end position="52"/>
    </location>
</feature>
<evidence type="ECO:0000256" key="3">
    <source>
        <dbReference type="ARBA" id="ARBA00004630"/>
    </source>
</evidence>
<accession>A0A914APK4</accession>
<feature type="region of interest" description="Disordered" evidence="8">
    <location>
        <begin position="1"/>
        <end position="56"/>
    </location>
</feature>
<dbReference type="PANTHER" id="PTHR23292:SF6">
    <property type="entry name" value="FI16602P1-RELATED"/>
    <property type="match status" value="1"/>
</dbReference>
<evidence type="ECO:0000313" key="12">
    <source>
        <dbReference type="Proteomes" id="UP000887568"/>
    </source>
</evidence>
<evidence type="ECO:0000256" key="6">
    <source>
        <dbReference type="ARBA" id="ARBA00022833"/>
    </source>
</evidence>
<evidence type="ECO:0000256" key="8">
    <source>
        <dbReference type="SAM" id="MobiDB-lite"/>
    </source>
</evidence>
<comment type="similarity">
    <text evidence="4">Belongs to the CDIP1/LITAF family.</text>
</comment>
<feature type="transmembrane region" description="Helical" evidence="9">
    <location>
        <begin position="100"/>
        <end position="122"/>
    </location>
</feature>
<sequence>MEAKPAQSEGPPPYDPNHAQPGQPAPAWHQQPGAVPPPTVAQPGQTTVVVQHQPPPVPQQQTVITTVAMPMKMTPYPSQLQCPSCHNSVTTVTHKEIGGAVWLSAAVLLLFGLWLGCCLIPFCIPALKDTVHVCPICKFTIGKHSQL</sequence>
<keyword evidence="9" id="KW-0812">Transmembrane</keyword>
<keyword evidence="7 9" id="KW-0472">Membrane</keyword>
<dbReference type="SMART" id="SM00714">
    <property type="entry name" value="LITAF"/>
    <property type="match status" value="1"/>
</dbReference>
<dbReference type="PANTHER" id="PTHR23292">
    <property type="entry name" value="LIPOPOLYSACCHARIDE-INDUCED TUMOR NECROSIS FACTOR-ALPHA FACTOR"/>
    <property type="match status" value="1"/>
</dbReference>
<feature type="domain" description="LITAF" evidence="10">
    <location>
        <begin position="60"/>
        <end position="146"/>
    </location>
</feature>
<keyword evidence="6" id="KW-0862">Zinc</keyword>
<comment type="subcellular location">
    <subcellularLocation>
        <location evidence="2">Endosome membrane</location>
        <topology evidence="2">Peripheral membrane protein</topology>
    </subcellularLocation>
    <subcellularLocation>
        <location evidence="1">Late endosome membrane</location>
    </subcellularLocation>
    <subcellularLocation>
        <location evidence="3">Lysosome membrane</location>
        <topology evidence="3">Peripheral membrane protein</topology>
        <orientation evidence="3">Cytoplasmic side</orientation>
    </subcellularLocation>
</comment>
<evidence type="ECO:0000256" key="1">
    <source>
        <dbReference type="ARBA" id="ARBA00004414"/>
    </source>
</evidence>
<proteinExistence type="inferred from homology"/>
<keyword evidence="9" id="KW-1133">Transmembrane helix</keyword>
<dbReference type="OrthoDB" id="4713066at2759"/>
<evidence type="ECO:0000256" key="7">
    <source>
        <dbReference type="ARBA" id="ARBA00023136"/>
    </source>
</evidence>
<dbReference type="RefSeq" id="XP_038065960.1">
    <property type="nucleotide sequence ID" value="XM_038210032.1"/>
</dbReference>
<dbReference type="GO" id="GO:0005765">
    <property type="term" value="C:lysosomal membrane"/>
    <property type="evidence" value="ECO:0007669"/>
    <property type="project" value="UniProtKB-SubCell"/>
</dbReference>
<evidence type="ECO:0000256" key="5">
    <source>
        <dbReference type="ARBA" id="ARBA00022723"/>
    </source>
</evidence>
<evidence type="ECO:0000256" key="4">
    <source>
        <dbReference type="ARBA" id="ARBA00005975"/>
    </source>
</evidence>
<dbReference type="Pfam" id="PF10601">
    <property type="entry name" value="zf-LITAF-like"/>
    <property type="match status" value="1"/>
</dbReference>
<evidence type="ECO:0000256" key="9">
    <source>
        <dbReference type="SAM" id="Phobius"/>
    </source>
</evidence>
<dbReference type="PROSITE" id="PS51837">
    <property type="entry name" value="LITAF"/>
    <property type="match status" value="1"/>
</dbReference>
<dbReference type="GO" id="GO:0031902">
    <property type="term" value="C:late endosome membrane"/>
    <property type="evidence" value="ECO:0007669"/>
    <property type="project" value="UniProtKB-SubCell"/>
</dbReference>
<reference evidence="11" key="1">
    <citation type="submission" date="2022-11" db="UniProtKB">
        <authorList>
            <consortium name="EnsemblMetazoa"/>
        </authorList>
    </citation>
    <scope>IDENTIFICATION</scope>
</reference>
<evidence type="ECO:0000256" key="2">
    <source>
        <dbReference type="ARBA" id="ARBA00004481"/>
    </source>
</evidence>
<dbReference type="GO" id="GO:0008270">
    <property type="term" value="F:zinc ion binding"/>
    <property type="evidence" value="ECO:0007669"/>
    <property type="project" value="TreeGrafter"/>
</dbReference>
<name>A0A914APK4_PATMI</name>
<evidence type="ECO:0000259" key="10">
    <source>
        <dbReference type="PROSITE" id="PS51837"/>
    </source>
</evidence>